<dbReference type="Pfam" id="PF14269">
    <property type="entry name" value="Arylsulfotran_2"/>
    <property type="match status" value="1"/>
</dbReference>
<dbReference type="InterPro" id="IPR042099">
    <property type="entry name" value="ANL_N_sf"/>
</dbReference>
<protein>
    <recommendedName>
        <fullName evidence="6">AMP-dependent synthetase/ligase domain-containing protein</fullName>
    </recommendedName>
</protein>
<dbReference type="EMBL" id="PDNB01000045">
    <property type="protein sequence ID" value="PGH13502.1"/>
    <property type="molecule type" value="Genomic_DNA"/>
</dbReference>
<feature type="domain" description="AMP-dependent synthetase/ligase" evidence="6">
    <location>
        <begin position="97"/>
        <end position="509"/>
    </location>
</feature>
<dbReference type="STRING" id="1447875.A0A2B7XY04"/>
<dbReference type="GO" id="GO:0004467">
    <property type="term" value="F:long-chain fatty acid-CoA ligase activity"/>
    <property type="evidence" value="ECO:0007669"/>
    <property type="project" value="TreeGrafter"/>
</dbReference>
<dbReference type="PANTHER" id="PTHR43272">
    <property type="entry name" value="LONG-CHAIN-FATTY-ACID--COA LIGASE"/>
    <property type="match status" value="1"/>
</dbReference>
<evidence type="ECO:0000313" key="8">
    <source>
        <dbReference type="Proteomes" id="UP000223968"/>
    </source>
</evidence>
<accession>A0A2B7XY04</accession>
<dbReference type="OrthoDB" id="1700726at2759"/>
<evidence type="ECO:0000256" key="1">
    <source>
        <dbReference type="ARBA" id="ARBA00006432"/>
    </source>
</evidence>
<dbReference type="GO" id="GO:0035336">
    <property type="term" value="P:long-chain fatty-acyl-CoA metabolic process"/>
    <property type="evidence" value="ECO:0007669"/>
    <property type="project" value="TreeGrafter"/>
</dbReference>
<dbReference type="PANTHER" id="PTHR43272:SF83">
    <property type="entry name" value="ACYL-COA SYNTHETASE LONG-CHAIN, ISOFORM J"/>
    <property type="match status" value="1"/>
</dbReference>
<keyword evidence="8" id="KW-1185">Reference proteome</keyword>
<sequence length="1346" mass="148782">MGGGKIKPPFTVDAPGYQPVEGETIPRRNVKYKDQLLTRPEDGINTVYDIVKRGAEKFGNAKCMGSRELLHVHVETKKVKKMVGGEEQEVDKEWTFYELSGYSFITFHEYERLALQIGAGLRKLGLVKGDRLHLFASTSPRWLASAHGAASQSMAIVTSYDTLGEEGLRYSMLETNSKAVYTESHLLKLLTKVLGDVNSIKIVIYNNTRQLEEEALNAAKSAHPSVTFLSFDELREIGKEHPTDAVPPYADDIGMIMYTSGATGTPKGVPLKHKHVVAAVAGINSLVGHKIGPSDVLLNYLPLAHIFEFVFEHAALYWGSTMGYGNPKTLADLSTRHCKGDIRELRPTLMVGVPAVWETVRKGIMAKVEQSGFISKNMFSTALNLKRRIVNHQWPGAEIVNSLVFKKVTDATGGRLRFVMNGAGPIAKETQEFMSLVIAPMVIGYGLTETAAMTSVSDPWGWREETLGDIPGCIEIKLVDFPDAGYFTKSSPPQGEVWIRGNSVMEGYYNNETLTAEVMTPDGWFKTGDIGEWDQNGHLKVIDRKKSLVKTLNGEYIALEKLESVYRSVGVVANICVYAAPEKAKPIALVVPAEPALKNLAAENGIKGRGFEELVHNKKLQKIVLQNMQAVGRKAGLAGLEIIDGVVLVDEPWTPQNGLTTATEKLNRKGIHEKHKTEIEHAYGDEVKLTPSYVEQMPDVRAVKFNVNYFDRARVSPGYWFVAPYWFLDAPPSTGEYEPCQAGPAIYDEDGHLVWSGACVYNDGNRNAFDFRVAEHVTDRTVLSFVLQATPDIMAVKPTGFLLNDRYEVEKTIVANNTEDVFGMHEFEIINNGETVLVCGDRPEIRSMMHLDPARHDKSWFTSGVVMELQVDNGNVLYNWNSRAEVELNEGFHILPDTPVEDHPLGLDYFHINSVDKTPDGNYLISARYTNTVYLLSGAEPKILWRLGGKHSDFAMDFTFSRQHNARTRFLNETHMIISILNNASDDWGVQEPTSSALFILLDLVQHTASVLNRYNRPDHGHSRMRGNVQVLPNNNVFVGWSEGGYQSEFAPDGTLLMDARFAIPSNHNKTRFNSYRSYKYPFVGRPQHPPALVAAVHGSQAAGFMTVMHASWNGATEVKYWKFYAQHNATAERVLVGNATKIDFETEFAVQGYLDWITVEAVDGTGNNTLGWSGVIRPKLPDHWAWDEGMKGLDWATLVADPGVLFGGLEEGGSWGVLGDAPVAAAGMGVLLLIVSGAVGLQDPSNPSLSGRFGLIGPRQATRTAPHKSSGAPKAQRENIPRHLRNTSMSVYIMGDIGFSTADMQGPLELKQTTRVMGVLYVFEDANGEEVGGAGEAREGRWRCG</sequence>
<gene>
    <name evidence="7" type="ORF">AJ79_03632</name>
</gene>
<dbReference type="SUPFAM" id="SSF50998">
    <property type="entry name" value="Quinoprotein alcohol dehydrogenase-like"/>
    <property type="match status" value="1"/>
</dbReference>
<evidence type="ECO:0000259" key="6">
    <source>
        <dbReference type="Pfam" id="PF00501"/>
    </source>
</evidence>
<dbReference type="Proteomes" id="UP000223968">
    <property type="component" value="Unassembled WGS sequence"/>
</dbReference>
<dbReference type="InterPro" id="IPR039535">
    <property type="entry name" value="ASST-like"/>
</dbReference>
<evidence type="ECO:0000256" key="4">
    <source>
        <dbReference type="ARBA" id="ARBA00022840"/>
    </source>
</evidence>
<keyword evidence="3" id="KW-0547">Nucleotide-binding</keyword>
<dbReference type="GO" id="GO:0005783">
    <property type="term" value="C:endoplasmic reticulum"/>
    <property type="evidence" value="ECO:0007669"/>
    <property type="project" value="TreeGrafter"/>
</dbReference>
<dbReference type="Gene3D" id="3.40.50.12780">
    <property type="entry name" value="N-terminal domain of ligase-like"/>
    <property type="match status" value="1"/>
</dbReference>
<dbReference type="InterPro" id="IPR011047">
    <property type="entry name" value="Quinoprotein_ADH-like_sf"/>
</dbReference>
<evidence type="ECO:0000256" key="5">
    <source>
        <dbReference type="SAM" id="MobiDB-lite"/>
    </source>
</evidence>
<comment type="similarity">
    <text evidence="1">Belongs to the ATP-dependent AMP-binding enzyme family.</text>
</comment>
<proteinExistence type="inferred from homology"/>
<dbReference type="SUPFAM" id="SSF56801">
    <property type="entry name" value="Acetyl-CoA synthetase-like"/>
    <property type="match status" value="1"/>
</dbReference>
<dbReference type="InterPro" id="IPR000873">
    <property type="entry name" value="AMP-dep_synth/lig_dom"/>
</dbReference>
<organism evidence="7 8">
    <name type="scientific">Helicocarpus griseus UAMH5409</name>
    <dbReference type="NCBI Taxonomy" id="1447875"/>
    <lineage>
        <taxon>Eukaryota</taxon>
        <taxon>Fungi</taxon>
        <taxon>Dikarya</taxon>
        <taxon>Ascomycota</taxon>
        <taxon>Pezizomycotina</taxon>
        <taxon>Eurotiomycetes</taxon>
        <taxon>Eurotiomycetidae</taxon>
        <taxon>Onygenales</taxon>
        <taxon>Ajellomycetaceae</taxon>
        <taxon>Helicocarpus</taxon>
    </lineage>
</organism>
<evidence type="ECO:0000256" key="2">
    <source>
        <dbReference type="ARBA" id="ARBA00022598"/>
    </source>
</evidence>
<dbReference type="Pfam" id="PF00501">
    <property type="entry name" value="AMP-binding"/>
    <property type="match status" value="1"/>
</dbReference>
<dbReference type="GO" id="GO:0005886">
    <property type="term" value="C:plasma membrane"/>
    <property type="evidence" value="ECO:0007669"/>
    <property type="project" value="TreeGrafter"/>
</dbReference>
<name>A0A2B7XY04_9EURO</name>
<keyword evidence="4" id="KW-0067">ATP-binding</keyword>
<reference evidence="7 8" key="1">
    <citation type="submission" date="2017-10" db="EMBL/GenBank/DDBJ databases">
        <title>Comparative genomics in systemic dimorphic fungi from Ajellomycetaceae.</title>
        <authorList>
            <person name="Munoz J.F."/>
            <person name="Mcewen J.G."/>
            <person name="Clay O.K."/>
            <person name="Cuomo C.A."/>
        </authorList>
    </citation>
    <scope>NUCLEOTIDE SEQUENCE [LARGE SCALE GENOMIC DNA]</scope>
    <source>
        <strain evidence="7 8">UAMH5409</strain>
    </source>
</reference>
<evidence type="ECO:0000313" key="7">
    <source>
        <dbReference type="EMBL" id="PGH13502.1"/>
    </source>
</evidence>
<keyword evidence="2" id="KW-0436">Ligase</keyword>
<evidence type="ECO:0000256" key="3">
    <source>
        <dbReference type="ARBA" id="ARBA00022741"/>
    </source>
</evidence>
<dbReference type="GO" id="GO:0005811">
    <property type="term" value="C:lipid droplet"/>
    <property type="evidence" value="ECO:0007669"/>
    <property type="project" value="TreeGrafter"/>
</dbReference>
<feature type="region of interest" description="Disordered" evidence="5">
    <location>
        <begin position="1251"/>
        <end position="1282"/>
    </location>
</feature>
<comment type="caution">
    <text evidence="7">The sequence shown here is derived from an EMBL/GenBank/DDBJ whole genome shotgun (WGS) entry which is preliminary data.</text>
</comment>
<dbReference type="GO" id="GO:0005524">
    <property type="term" value="F:ATP binding"/>
    <property type="evidence" value="ECO:0007669"/>
    <property type="project" value="UniProtKB-KW"/>
</dbReference>